<evidence type="ECO:0000313" key="4">
    <source>
        <dbReference type="Proteomes" id="UP000002640"/>
    </source>
</evidence>
<dbReference type="Proteomes" id="UP000002640">
    <property type="component" value="Unassembled WGS sequence"/>
</dbReference>
<name>G4YMW2_PHYSP</name>
<dbReference type="KEGG" id="psoj:PHYSODRAFT_468971"/>
<feature type="compositionally biased region" description="Basic and acidic residues" evidence="2">
    <location>
        <begin position="361"/>
        <end position="371"/>
    </location>
</feature>
<keyword evidence="1" id="KW-0175">Coiled coil</keyword>
<feature type="coiled-coil region" evidence="1">
    <location>
        <begin position="63"/>
        <end position="111"/>
    </location>
</feature>
<dbReference type="RefSeq" id="XP_009516770.1">
    <property type="nucleotide sequence ID" value="XM_009518475.1"/>
</dbReference>
<evidence type="ECO:0000313" key="3">
    <source>
        <dbReference type="EMBL" id="EGZ29495.1"/>
    </source>
</evidence>
<dbReference type="AlphaFoldDB" id="G4YMW2"/>
<reference evidence="3 4" key="1">
    <citation type="journal article" date="2006" name="Science">
        <title>Phytophthora genome sequences uncover evolutionary origins and mechanisms of pathogenesis.</title>
        <authorList>
            <person name="Tyler B.M."/>
            <person name="Tripathy S."/>
            <person name="Zhang X."/>
            <person name="Dehal P."/>
            <person name="Jiang R.H."/>
            <person name="Aerts A."/>
            <person name="Arredondo F.D."/>
            <person name="Baxter L."/>
            <person name="Bensasson D."/>
            <person name="Beynon J.L."/>
            <person name="Chapman J."/>
            <person name="Damasceno C.M."/>
            <person name="Dorrance A.E."/>
            <person name="Dou D."/>
            <person name="Dickerman A.W."/>
            <person name="Dubchak I.L."/>
            <person name="Garbelotto M."/>
            <person name="Gijzen M."/>
            <person name="Gordon S.G."/>
            <person name="Govers F."/>
            <person name="Grunwald N.J."/>
            <person name="Huang W."/>
            <person name="Ivors K.L."/>
            <person name="Jones R.W."/>
            <person name="Kamoun S."/>
            <person name="Krampis K."/>
            <person name="Lamour K.H."/>
            <person name="Lee M.K."/>
            <person name="McDonald W.H."/>
            <person name="Medina M."/>
            <person name="Meijer H.J."/>
            <person name="Nordberg E.K."/>
            <person name="Maclean D.J."/>
            <person name="Ospina-Giraldo M.D."/>
            <person name="Morris P.F."/>
            <person name="Phuntumart V."/>
            <person name="Putnam N.H."/>
            <person name="Rash S."/>
            <person name="Rose J.K."/>
            <person name="Sakihama Y."/>
            <person name="Salamov A.A."/>
            <person name="Savidor A."/>
            <person name="Scheuring C.F."/>
            <person name="Smith B.M."/>
            <person name="Sobral B.W."/>
            <person name="Terry A."/>
            <person name="Torto-Alalibo T.A."/>
            <person name="Win J."/>
            <person name="Xu Z."/>
            <person name="Zhang H."/>
            <person name="Grigoriev I.V."/>
            <person name="Rokhsar D.S."/>
            <person name="Boore J.L."/>
        </authorList>
    </citation>
    <scope>NUCLEOTIDE SEQUENCE [LARGE SCALE GENOMIC DNA]</scope>
    <source>
        <strain evidence="3 4">P6497</strain>
    </source>
</reference>
<dbReference type="GeneID" id="20653749"/>
<keyword evidence="4" id="KW-1185">Reference proteome</keyword>
<organism evidence="3 4">
    <name type="scientific">Phytophthora sojae (strain P6497)</name>
    <name type="common">Soybean stem and root rot agent</name>
    <name type="synonym">Phytophthora megasperma f. sp. glycines</name>
    <dbReference type="NCBI Taxonomy" id="1094619"/>
    <lineage>
        <taxon>Eukaryota</taxon>
        <taxon>Sar</taxon>
        <taxon>Stramenopiles</taxon>
        <taxon>Oomycota</taxon>
        <taxon>Peronosporomycetes</taxon>
        <taxon>Peronosporales</taxon>
        <taxon>Peronosporaceae</taxon>
        <taxon>Phytophthora</taxon>
    </lineage>
</organism>
<evidence type="ECO:0000256" key="2">
    <source>
        <dbReference type="SAM" id="MobiDB-lite"/>
    </source>
</evidence>
<evidence type="ECO:0000256" key="1">
    <source>
        <dbReference type="SAM" id="Coils"/>
    </source>
</evidence>
<gene>
    <name evidence="3" type="ORF">PHYSODRAFT_468971</name>
</gene>
<dbReference type="InParanoid" id="G4YMW2"/>
<feature type="compositionally biased region" description="Low complexity" evidence="2">
    <location>
        <begin position="332"/>
        <end position="354"/>
    </location>
</feature>
<sequence>HAQSEQRRIENADLARLLSFVITRPAPAADREVRRAALEATSVSELVSLLRGQHQPSSQASDVAALRVELESARTINADLTRRLDSQAAVKADLEERLKTVEEERDRWKAESKKSFPLLTSFRKAMAESEASLKSARKSQDDEVKSALAHAKDLGRQLRERDSEIERLTQLLSARDAEYAVLQGISTKHFEQLQESARLLISGDAQPLRDAKATIKHQREVILRQKRVISRMGLLPMHDPHMAAAAAAGLDVPGLSPADLQLNARLCRILAQRFPEVMDIPAGETRRVELTIHPRADGTATTPPAPVSAAGSFLGQSTRLTGSEAPAPPSESPASSAANPVSAGAVSTPVSTSASRRRRSKSVDQVHRARLDTLTPAEKLLRYSNPKSATAAGSQRKPKKPLEQPYACPLPGEVVHEDALVQLEKAAQETDAAATYRSGRA</sequence>
<dbReference type="STRING" id="1094619.G4YMW2"/>
<feature type="region of interest" description="Disordered" evidence="2">
    <location>
        <begin position="318"/>
        <end position="405"/>
    </location>
</feature>
<proteinExistence type="predicted"/>
<accession>G4YMW2</accession>
<feature type="non-terminal residue" evidence="3">
    <location>
        <position position="1"/>
    </location>
</feature>
<protein>
    <submittedName>
        <fullName evidence="3">Uncharacterized protein</fullName>
    </submittedName>
</protein>
<dbReference type="EMBL" id="JH159151">
    <property type="protein sequence ID" value="EGZ29495.1"/>
    <property type="molecule type" value="Genomic_DNA"/>
</dbReference>